<name>A0ABU7D369_9TELE</name>
<dbReference type="EMBL" id="JAHUTJ010016437">
    <property type="protein sequence ID" value="MED6269603.1"/>
    <property type="molecule type" value="Genomic_DNA"/>
</dbReference>
<reference evidence="1 2" key="1">
    <citation type="submission" date="2021-06" db="EMBL/GenBank/DDBJ databases">
        <authorList>
            <person name="Palmer J.M."/>
        </authorList>
    </citation>
    <scope>NUCLEOTIDE SEQUENCE [LARGE SCALE GENOMIC DNA]</scope>
    <source>
        <strain evidence="1 2">CL_MEX2019</strain>
        <tissue evidence="1">Muscle</tissue>
    </source>
</reference>
<evidence type="ECO:0000313" key="1">
    <source>
        <dbReference type="EMBL" id="MED6269603.1"/>
    </source>
</evidence>
<sequence>MQHAVDSLKPGKCWPCTALQQASYLTSILQPAWTDCNALFGSTDSANGFIGAIKGPPHHGNLCHGNKPLKGMTPSRTSVFVSLCNKRIQAFFSVHFDLVISPNSSD</sequence>
<comment type="caution">
    <text evidence="1">The sequence shown here is derived from an EMBL/GenBank/DDBJ whole genome shotgun (WGS) entry which is preliminary data.</text>
</comment>
<accession>A0ABU7D369</accession>
<protein>
    <submittedName>
        <fullName evidence="1">Uncharacterized protein</fullName>
    </submittedName>
</protein>
<dbReference type="Proteomes" id="UP001352852">
    <property type="component" value="Unassembled WGS sequence"/>
</dbReference>
<organism evidence="1 2">
    <name type="scientific">Characodon lateralis</name>
    <dbReference type="NCBI Taxonomy" id="208331"/>
    <lineage>
        <taxon>Eukaryota</taxon>
        <taxon>Metazoa</taxon>
        <taxon>Chordata</taxon>
        <taxon>Craniata</taxon>
        <taxon>Vertebrata</taxon>
        <taxon>Euteleostomi</taxon>
        <taxon>Actinopterygii</taxon>
        <taxon>Neopterygii</taxon>
        <taxon>Teleostei</taxon>
        <taxon>Neoteleostei</taxon>
        <taxon>Acanthomorphata</taxon>
        <taxon>Ovalentaria</taxon>
        <taxon>Atherinomorphae</taxon>
        <taxon>Cyprinodontiformes</taxon>
        <taxon>Goodeidae</taxon>
        <taxon>Characodon</taxon>
    </lineage>
</organism>
<evidence type="ECO:0000313" key="2">
    <source>
        <dbReference type="Proteomes" id="UP001352852"/>
    </source>
</evidence>
<keyword evidence="2" id="KW-1185">Reference proteome</keyword>
<proteinExistence type="predicted"/>
<gene>
    <name evidence="1" type="ORF">CHARACLAT_001205</name>
</gene>